<dbReference type="KEGG" id="gps:C427_1172"/>
<evidence type="ECO:0000313" key="1">
    <source>
        <dbReference type="EMBL" id="AGH43281.1"/>
    </source>
</evidence>
<dbReference type="AlphaFoldDB" id="K7A3R0"/>
<dbReference type="Proteomes" id="UP000011864">
    <property type="component" value="Chromosome"/>
</dbReference>
<reference evidence="1 2" key="1">
    <citation type="journal article" date="2013" name="Genome Announc.">
        <title>Complete Genome Sequence of Glaciecola psychrophila Strain 170T.</title>
        <authorList>
            <person name="Yin J."/>
            <person name="Chen J."/>
            <person name="Liu G."/>
            <person name="Yu Y."/>
            <person name="Song L."/>
            <person name="Wang X."/>
            <person name="Qu X."/>
        </authorList>
    </citation>
    <scope>NUCLEOTIDE SEQUENCE [LARGE SCALE GENOMIC DNA]</scope>
    <source>
        <strain evidence="1 2">170</strain>
    </source>
</reference>
<proteinExistence type="predicted"/>
<gene>
    <name evidence="1" type="ORF">C427_1172</name>
</gene>
<accession>K7A3R0</accession>
<dbReference type="EMBL" id="CP003837">
    <property type="protein sequence ID" value="AGH43281.1"/>
    <property type="molecule type" value="Genomic_DNA"/>
</dbReference>
<sequence>MVEIMVYALFTSGFASETIATDFYSEYDRMGSPYATRVFR</sequence>
<keyword evidence="2" id="KW-1185">Reference proteome</keyword>
<dbReference type="HOGENOM" id="CLU_3293761_0_0_6"/>
<evidence type="ECO:0000313" key="2">
    <source>
        <dbReference type="Proteomes" id="UP000011864"/>
    </source>
</evidence>
<dbReference type="PATRIC" id="fig|1129794.4.peg.1162"/>
<organism evidence="1 2">
    <name type="scientific">Paraglaciecola psychrophila 170</name>
    <dbReference type="NCBI Taxonomy" id="1129794"/>
    <lineage>
        <taxon>Bacteria</taxon>
        <taxon>Pseudomonadati</taxon>
        <taxon>Pseudomonadota</taxon>
        <taxon>Gammaproteobacteria</taxon>
        <taxon>Alteromonadales</taxon>
        <taxon>Alteromonadaceae</taxon>
        <taxon>Paraglaciecola</taxon>
    </lineage>
</organism>
<name>K7A3R0_9ALTE</name>
<protein>
    <submittedName>
        <fullName evidence="1">Uncharacterized protein</fullName>
    </submittedName>
</protein>